<name>A0ABT5FTR6_9ACTN</name>
<proteinExistence type="predicted"/>
<feature type="compositionally biased region" description="Basic residues" evidence="1">
    <location>
        <begin position="1"/>
        <end position="11"/>
    </location>
</feature>
<evidence type="ECO:0000313" key="2">
    <source>
        <dbReference type="EMBL" id="MDC2955932.1"/>
    </source>
</evidence>
<keyword evidence="3" id="KW-1185">Reference proteome</keyword>
<dbReference type="Proteomes" id="UP001221328">
    <property type="component" value="Unassembled WGS sequence"/>
</dbReference>
<gene>
    <name evidence="2" type="ORF">PO587_15785</name>
</gene>
<sequence>MGIRMLNRRTAKAQADAEPAPAEPSTPVPVFAADASTARIPTDLAATLHRTAAHLTGRLRHRRPPR</sequence>
<dbReference type="RefSeq" id="WP_272175609.1">
    <property type="nucleotide sequence ID" value="NZ_JAQOSK010000005.1"/>
</dbReference>
<feature type="region of interest" description="Disordered" evidence="1">
    <location>
        <begin position="1"/>
        <end position="28"/>
    </location>
</feature>
<reference evidence="2 3" key="1">
    <citation type="journal article" date="2015" name="Int. J. Syst. Evol. Microbiol.">
        <title>Streptomyces gilvifuscus sp. nov., an actinomycete that produces antibacterial compounds isolated from soil.</title>
        <authorList>
            <person name="Nguyen T.M."/>
            <person name="Kim J."/>
        </authorList>
    </citation>
    <scope>NUCLEOTIDE SEQUENCE [LARGE SCALE GENOMIC DNA]</scope>
    <source>
        <strain evidence="2 3">T113</strain>
    </source>
</reference>
<accession>A0ABT5FTR6</accession>
<evidence type="ECO:0000313" key="3">
    <source>
        <dbReference type="Proteomes" id="UP001221328"/>
    </source>
</evidence>
<evidence type="ECO:0000256" key="1">
    <source>
        <dbReference type="SAM" id="MobiDB-lite"/>
    </source>
</evidence>
<protein>
    <recommendedName>
        <fullName evidence="4">FXSXX-COOH protein</fullName>
    </recommendedName>
</protein>
<comment type="caution">
    <text evidence="2">The sequence shown here is derived from an EMBL/GenBank/DDBJ whole genome shotgun (WGS) entry which is preliminary data.</text>
</comment>
<evidence type="ECO:0008006" key="4">
    <source>
        <dbReference type="Google" id="ProtNLM"/>
    </source>
</evidence>
<dbReference type="EMBL" id="JAQOSK010000005">
    <property type="protein sequence ID" value="MDC2955932.1"/>
    <property type="molecule type" value="Genomic_DNA"/>
</dbReference>
<organism evidence="2 3">
    <name type="scientific">Streptomyces gilvifuscus</name>
    <dbReference type="NCBI Taxonomy" id="1550617"/>
    <lineage>
        <taxon>Bacteria</taxon>
        <taxon>Bacillati</taxon>
        <taxon>Actinomycetota</taxon>
        <taxon>Actinomycetes</taxon>
        <taxon>Kitasatosporales</taxon>
        <taxon>Streptomycetaceae</taxon>
        <taxon>Streptomyces</taxon>
    </lineage>
</organism>